<dbReference type="Proteomes" id="UP001370758">
    <property type="component" value="Unassembled WGS sequence"/>
</dbReference>
<name>A0AAV9W380_9PEZI</name>
<sequence>MLLPIFLIFTTSCLSHAFLLAQTYQPYPGEESRQTTIDTETFEDLSNNPSEAILFQPNVRHLNPCNPRDSFSKWSKSSKAKSGRRWDRMGDPQTIRYLVIANWGDTLPLEAMAFYSTDNCAEGSLAMVIRFFEGEDTAQIVQLTEPYVPRNLLAWTAIPIKNPDAEYSNSDPEAVNLATSMVEGSVFIPVPGLVSTDQGLVDLEMEPVYCTGLVHRVIFHRYNMLALRNAGLFTVQNLILRVRDQIRISEDPETRRYRFECIAVPQDGVLNNPRRAAPRRTQIGDGGGWPMLSRADYLVNSIVASDYPWDEGVELDLKRRPEKVVDDILDLDRLDGRQKFPTLTGGLKGAIGRLSKDELNDIANSKRYPSINVGDLDLLHGAGDEEEDPNVIILPRKPRKKRVETVPRSRINQPPGKLSKMIANLLGADTTDPFAVIGIDTKLLDVGGEYVPGFRKDLRTQAV</sequence>
<accession>A0AAV9W380</accession>
<organism evidence="2 3">
    <name type="scientific">Arthrobotrys musiformis</name>
    <dbReference type="NCBI Taxonomy" id="47236"/>
    <lineage>
        <taxon>Eukaryota</taxon>
        <taxon>Fungi</taxon>
        <taxon>Dikarya</taxon>
        <taxon>Ascomycota</taxon>
        <taxon>Pezizomycotina</taxon>
        <taxon>Orbiliomycetes</taxon>
        <taxon>Orbiliales</taxon>
        <taxon>Orbiliaceae</taxon>
        <taxon>Arthrobotrys</taxon>
    </lineage>
</organism>
<keyword evidence="3" id="KW-1185">Reference proteome</keyword>
<evidence type="ECO:0000313" key="2">
    <source>
        <dbReference type="EMBL" id="KAK6500296.1"/>
    </source>
</evidence>
<proteinExistence type="predicted"/>
<comment type="caution">
    <text evidence="2">The sequence shown here is derived from an EMBL/GenBank/DDBJ whole genome shotgun (WGS) entry which is preliminary data.</text>
</comment>
<dbReference type="EMBL" id="JAVHJL010000007">
    <property type="protein sequence ID" value="KAK6500296.1"/>
    <property type="molecule type" value="Genomic_DNA"/>
</dbReference>
<reference evidence="2 3" key="1">
    <citation type="submission" date="2023-08" db="EMBL/GenBank/DDBJ databases">
        <authorList>
            <person name="Palmer J.M."/>
        </authorList>
    </citation>
    <scope>NUCLEOTIDE SEQUENCE [LARGE SCALE GENOMIC DNA]</scope>
    <source>
        <strain evidence="2 3">TWF481</strain>
    </source>
</reference>
<feature type="chain" id="PRO_5043788041" evidence="1">
    <location>
        <begin position="18"/>
        <end position="463"/>
    </location>
</feature>
<protein>
    <submittedName>
        <fullName evidence="2">Uncharacterized protein</fullName>
    </submittedName>
</protein>
<dbReference type="AlphaFoldDB" id="A0AAV9W380"/>
<feature type="signal peptide" evidence="1">
    <location>
        <begin position="1"/>
        <end position="17"/>
    </location>
</feature>
<gene>
    <name evidence="2" type="ORF">TWF481_010640</name>
</gene>
<keyword evidence="1" id="KW-0732">Signal</keyword>
<evidence type="ECO:0000313" key="3">
    <source>
        <dbReference type="Proteomes" id="UP001370758"/>
    </source>
</evidence>
<evidence type="ECO:0000256" key="1">
    <source>
        <dbReference type="SAM" id="SignalP"/>
    </source>
</evidence>